<dbReference type="OrthoDB" id="3268468at2"/>
<reference evidence="1 2" key="1">
    <citation type="submission" date="2016-10" db="EMBL/GenBank/DDBJ databases">
        <authorList>
            <person name="Cai Z."/>
        </authorList>
    </citation>
    <scope>NUCLEOTIDE SEQUENCE [LARGE SCALE GENOMIC DNA]</scope>
    <source>
        <strain evidence="1 2">CGMCC 1.10826</strain>
    </source>
</reference>
<dbReference type="AlphaFoldDB" id="A0A2Y9C4P4"/>
<dbReference type="Pfam" id="PF11305">
    <property type="entry name" value="DUF3107"/>
    <property type="match status" value="1"/>
</dbReference>
<gene>
    <name evidence="1" type="ORF">SAMN05216184_103125</name>
</gene>
<sequence length="73" mass="7659">MEITIGVRDVAREITIDSPLPAEELRGAVKAALDAGTTLELTDENGAQVFVPGGALGYVRFGSETPRRVGFGV</sequence>
<name>A0A2Y9C4P4_9MICO</name>
<dbReference type="EMBL" id="UETB01000003">
    <property type="protein sequence ID" value="SSA39943.1"/>
    <property type="molecule type" value="Genomic_DNA"/>
</dbReference>
<evidence type="ECO:0008006" key="3">
    <source>
        <dbReference type="Google" id="ProtNLM"/>
    </source>
</evidence>
<dbReference type="InterPro" id="IPR021456">
    <property type="entry name" value="DUF3107"/>
</dbReference>
<protein>
    <recommendedName>
        <fullName evidence="3">ATP-binding protein</fullName>
    </recommendedName>
</protein>
<evidence type="ECO:0000313" key="2">
    <source>
        <dbReference type="Proteomes" id="UP000250222"/>
    </source>
</evidence>
<proteinExistence type="predicted"/>
<dbReference type="Proteomes" id="UP000250222">
    <property type="component" value="Unassembled WGS sequence"/>
</dbReference>
<dbReference type="RefSeq" id="WP_110851788.1">
    <property type="nucleotide sequence ID" value="NZ_QKLZ01000003.1"/>
</dbReference>
<accession>A0A2Y9C4P4</accession>
<evidence type="ECO:0000313" key="1">
    <source>
        <dbReference type="EMBL" id="SSA39943.1"/>
    </source>
</evidence>
<keyword evidence="2" id="KW-1185">Reference proteome</keyword>
<organism evidence="1 2">
    <name type="scientific">Georgenia satyanarayanai</name>
    <dbReference type="NCBI Taxonomy" id="860221"/>
    <lineage>
        <taxon>Bacteria</taxon>
        <taxon>Bacillati</taxon>
        <taxon>Actinomycetota</taxon>
        <taxon>Actinomycetes</taxon>
        <taxon>Micrococcales</taxon>
        <taxon>Bogoriellaceae</taxon>
        <taxon>Georgenia</taxon>
    </lineage>
</organism>